<evidence type="ECO:0000313" key="2">
    <source>
        <dbReference type="Proteomes" id="UP001231649"/>
    </source>
</evidence>
<reference evidence="1" key="1">
    <citation type="submission" date="2023-03" db="EMBL/GenBank/DDBJ databases">
        <title>Chromosome-level genomes of two armyworms, Mythimna separata and Mythimna loreyi, provide insights into the biosynthesis and reception of sex pheromones.</title>
        <authorList>
            <person name="Zhao H."/>
        </authorList>
    </citation>
    <scope>NUCLEOTIDE SEQUENCE</scope>
    <source>
        <strain evidence="1">BeijingLab</strain>
    </source>
</reference>
<gene>
    <name evidence="1" type="ORF">PYW08_013973</name>
</gene>
<organism evidence="1 2">
    <name type="scientific">Mythimna loreyi</name>
    <dbReference type="NCBI Taxonomy" id="667449"/>
    <lineage>
        <taxon>Eukaryota</taxon>
        <taxon>Metazoa</taxon>
        <taxon>Ecdysozoa</taxon>
        <taxon>Arthropoda</taxon>
        <taxon>Hexapoda</taxon>
        <taxon>Insecta</taxon>
        <taxon>Pterygota</taxon>
        <taxon>Neoptera</taxon>
        <taxon>Endopterygota</taxon>
        <taxon>Lepidoptera</taxon>
        <taxon>Glossata</taxon>
        <taxon>Ditrysia</taxon>
        <taxon>Noctuoidea</taxon>
        <taxon>Noctuidae</taxon>
        <taxon>Noctuinae</taxon>
        <taxon>Hadenini</taxon>
        <taxon>Mythimna</taxon>
    </lineage>
</organism>
<dbReference type="Proteomes" id="UP001231649">
    <property type="component" value="Chromosome 5"/>
</dbReference>
<sequence length="158" mass="17892">MIVFLIINMFMVVNCLDPKTNNDINDEIKTIMGKYLRNIPDVEPRYVLNDKIASVISHYFKGKITALPLYKISLKIDRNPVKIPWSLAPVDETQGDVVLQRSQMIQEPVSVENVGAYRVVKTGHRQNEVPDTEEPSKPAKTSQKAITTTTEPTLIEIQ</sequence>
<keyword evidence="2" id="KW-1185">Reference proteome</keyword>
<accession>A0ACC2R7D9</accession>
<proteinExistence type="predicted"/>
<dbReference type="EMBL" id="CM056781">
    <property type="protein sequence ID" value="KAJ8734723.1"/>
    <property type="molecule type" value="Genomic_DNA"/>
</dbReference>
<protein>
    <submittedName>
        <fullName evidence="1">Uncharacterized protein</fullName>
    </submittedName>
</protein>
<name>A0ACC2R7D9_9NEOP</name>
<evidence type="ECO:0000313" key="1">
    <source>
        <dbReference type="EMBL" id="KAJ8734723.1"/>
    </source>
</evidence>
<comment type="caution">
    <text evidence="1">The sequence shown here is derived from an EMBL/GenBank/DDBJ whole genome shotgun (WGS) entry which is preliminary data.</text>
</comment>